<evidence type="ECO:0000256" key="1">
    <source>
        <dbReference type="ARBA" id="ARBA00004651"/>
    </source>
</evidence>
<keyword evidence="2 7" id="KW-0813">Transport</keyword>
<keyword evidence="6 7" id="KW-0472">Membrane</keyword>
<dbReference type="InterPro" id="IPR000515">
    <property type="entry name" value="MetI-like"/>
</dbReference>
<dbReference type="Proteomes" id="UP000671995">
    <property type="component" value="Chromosome"/>
</dbReference>
<dbReference type="Pfam" id="PF00528">
    <property type="entry name" value="BPD_transp_1"/>
    <property type="match status" value="1"/>
</dbReference>
<keyword evidence="5 7" id="KW-1133">Transmembrane helix</keyword>
<protein>
    <submittedName>
        <fullName evidence="9">Carbohydrate ABC transporter permease</fullName>
    </submittedName>
</protein>
<evidence type="ECO:0000256" key="2">
    <source>
        <dbReference type="ARBA" id="ARBA00022448"/>
    </source>
</evidence>
<dbReference type="InterPro" id="IPR050901">
    <property type="entry name" value="BP-dep_ABC_trans_perm"/>
</dbReference>
<dbReference type="PROSITE" id="PS50928">
    <property type="entry name" value="ABC_TM1"/>
    <property type="match status" value="1"/>
</dbReference>
<reference evidence="9" key="1">
    <citation type="submission" date="2020-05" db="EMBL/GenBank/DDBJ databases">
        <authorList>
            <person name="Zeng H."/>
            <person name="Chan Y.K."/>
            <person name="Watt R.M."/>
        </authorList>
    </citation>
    <scope>NUCLEOTIDE SEQUENCE</scope>
    <source>
        <strain evidence="9">ATCC 700773</strain>
    </source>
</reference>
<accession>A0A975EZX4</accession>
<feature type="transmembrane region" description="Helical" evidence="7">
    <location>
        <begin position="142"/>
        <end position="163"/>
    </location>
</feature>
<organism evidence="9 10">
    <name type="scientific">Treponema parvum</name>
    <dbReference type="NCBI Taxonomy" id="138851"/>
    <lineage>
        <taxon>Bacteria</taxon>
        <taxon>Pseudomonadati</taxon>
        <taxon>Spirochaetota</taxon>
        <taxon>Spirochaetia</taxon>
        <taxon>Spirochaetales</taxon>
        <taxon>Treponemataceae</taxon>
        <taxon>Treponema</taxon>
    </lineage>
</organism>
<evidence type="ECO:0000259" key="8">
    <source>
        <dbReference type="PROSITE" id="PS50928"/>
    </source>
</evidence>
<evidence type="ECO:0000256" key="6">
    <source>
        <dbReference type="ARBA" id="ARBA00023136"/>
    </source>
</evidence>
<dbReference type="EMBL" id="CP054257">
    <property type="protein sequence ID" value="QTQ11823.1"/>
    <property type="molecule type" value="Genomic_DNA"/>
</dbReference>
<proteinExistence type="inferred from homology"/>
<evidence type="ECO:0000256" key="4">
    <source>
        <dbReference type="ARBA" id="ARBA00022692"/>
    </source>
</evidence>
<feature type="domain" description="ABC transmembrane type-1" evidence="8">
    <location>
        <begin position="71"/>
        <end position="262"/>
    </location>
</feature>
<dbReference type="PANTHER" id="PTHR32243">
    <property type="entry name" value="MALTOSE TRANSPORT SYSTEM PERMEASE-RELATED"/>
    <property type="match status" value="1"/>
</dbReference>
<dbReference type="RefSeq" id="WP_210116535.1">
    <property type="nucleotide sequence ID" value="NZ_CP054257.1"/>
</dbReference>
<feature type="transmembrane region" description="Helical" evidence="7">
    <location>
        <begin position="117"/>
        <end position="136"/>
    </location>
</feature>
<dbReference type="GO" id="GO:0005886">
    <property type="term" value="C:plasma membrane"/>
    <property type="evidence" value="ECO:0007669"/>
    <property type="project" value="UniProtKB-SubCell"/>
</dbReference>
<evidence type="ECO:0000256" key="3">
    <source>
        <dbReference type="ARBA" id="ARBA00022475"/>
    </source>
</evidence>
<dbReference type="SUPFAM" id="SSF161098">
    <property type="entry name" value="MetI-like"/>
    <property type="match status" value="1"/>
</dbReference>
<dbReference type="CDD" id="cd06261">
    <property type="entry name" value="TM_PBP2"/>
    <property type="match status" value="1"/>
</dbReference>
<evidence type="ECO:0000313" key="10">
    <source>
        <dbReference type="Proteomes" id="UP000671995"/>
    </source>
</evidence>
<dbReference type="Gene3D" id="1.10.3720.10">
    <property type="entry name" value="MetI-like"/>
    <property type="match status" value="1"/>
</dbReference>
<dbReference type="GO" id="GO:0055085">
    <property type="term" value="P:transmembrane transport"/>
    <property type="evidence" value="ECO:0007669"/>
    <property type="project" value="InterPro"/>
</dbReference>
<dbReference type="PANTHER" id="PTHR32243:SF18">
    <property type="entry name" value="INNER MEMBRANE ABC TRANSPORTER PERMEASE PROTEIN YCJP"/>
    <property type="match status" value="1"/>
</dbReference>
<evidence type="ECO:0000313" key="9">
    <source>
        <dbReference type="EMBL" id="QTQ11823.1"/>
    </source>
</evidence>
<reference evidence="9" key="2">
    <citation type="journal article" date="2021" name="Microbiol. Resour. Announc.">
        <title>Complete Genome Sequences of Three Human Oral Treponema parvum Isolates.</title>
        <authorList>
            <person name="Zeng H."/>
            <person name="Watt R.M."/>
        </authorList>
    </citation>
    <scope>NUCLEOTIDE SEQUENCE</scope>
    <source>
        <strain evidence="9">ATCC 700773</strain>
    </source>
</reference>
<evidence type="ECO:0000256" key="5">
    <source>
        <dbReference type="ARBA" id="ARBA00022989"/>
    </source>
</evidence>
<keyword evidence="3" id="KW-1003">Cell membrane</keyword>
<comment type="subcellular location">
    <subcellularLocation>
        <location evidence="1 7">Cell membrane</location>
        <topology evidence="1 7">Multi-pass membrane protein</topology>
    </subcellularLocation>
</comment>
<dbReference type="AlphaFoldDB" id="A0A975EZX4"/>
<gene>
    <name evidence="9" type="ORF">HRI96_06180</name>
</gene>
<keyword evidence="4 7" id="KW-0812">Transmembrane</keyword>
<feature type="transmembrane region" description="Helical" evidence="7">
    <location>
        <begin position="183"/>
        <end position="205"/>
    </location>
</feature>
<feature type="transmembrane region" description="Helical" evidence="7">
    <location>
        <begin position="75"/>
        <end position="96"/>
    </location>
</feature>
<evidence type="ECO:0000256" key="7">
    <source>
        <dbReference type="RuleBase" id="RU363032"/>
    </source>
</evidence>
<name>A0A975EZX4_9SPIR</name>
<sequence length="277" mass="30808">MKKNVAKRLLLVWIPALLISLYSLIPLAWAFITSVKPENEIHTPVVKYWPASPTLKNYASVIKTTDFPRQFKNSAIVSGCTTLLCVFISITASYAFSRFRFKGENTLRKFLLSSQMFPKVLIIIPLFVIMRGLHLLNTKGSLIFAYTSFSLPYVIYMLIGYFAGIPQDLDEAATIDGCSRTGVLFKIVLPLALPGIIATAIYAFIHAWDELMFAVMFTSTAAQRTLPVGLNMYIGEYGIEWGSLCAASILTSLPVVLLFMFLQRYLIAGMTSGGVKE</sequence>
<feature type="transmembrane region" description="Helical" evidence="7">
    <location>
        <begin position="241"/>
        <end position="262"/>
    </location>
</feature>
<comment type="similarity">
    <text evidence="7">Belongs to the binding-protein-dependent transport system permease family.</text>
</comment>
<dbReference type="InterPro" id="IPR035906">
    <property type="entry name" value="MetI-like_sf"/>
</dbReference>